<reference evidence="1" key="1">
    <citation type="submission" date="2023-08" db="EMBL/GenBank/DDBJ databases">
        <title>Complete genome sequence of Sinorhizobium chiapanecum ITTG S70 isolated from Acaciella angustissima nodules in Chiapas-Mexico.</title>
        <authorList>
            <person name="Rincon-Rosales R."/>
            <person name="Rogel M.A."/>
            <person name="Rincon-Medina C.I."/>
            <person name="Guerrero G."/>
            <person name="Manzano-Gomez L.A."/>
            <person name="Lopez-Lopez A."/>
            <person name="Rincon Molina F.A."/>
            <person name="Martinez-Romero E."/>
        </authorList>
    </citation>
    <scope>NUCLEOTIDE SEQUENCE</scope>
    <source>
        <strain evidence="1">ITTG S70</strain>
    </source>
</reference>
<name>A0ABZ2BAX4_9HYPH</name>
<dbReference type="Proteomes" id="UP001432360">
    <property type="component" value="Chromosome"/>
</dbReference>
<evidence type="ECO:0000313" key="1">
    <source>
        <dbReference type="EMBL" id="WVT04667.1"/>
    </source>
</evidence>
<gene>
    <name evidence="1" type="ORF">RB548_04440</name>
</gene>
<accession>A0ABZ2BAX4</accession>
<organism evidence="1 2">
    <name type="scientific">Sinorhizobium chiapasense</name>
    <dbReference type="NCBI Taxonomy" id="501572"/>
    <lineage>
        <taxon>Bacteria</taxon>
        <taxon>Pseudomonadati</taxon>
        <taxon>Pseudomonadota</taxon>
        <taxon>Alphaproteobacteria</taxon>
        <taxon>Hyphomicrobiales</taxon>
        <taxon>Rhizobiaceae</taxon>
        <taxon>Sinorhizobium/Ensifer group</taxon>
        <taxon>Sinorhizobium</taxon>
    </lineage>
</organism>
<protein>
    <submittedName>
        <fullName evidence="1">Uncharacterized protein</fullName>
    </submittedName>
</protein>
<sequence length="104" mass="11713">MADTDELRCLVPFPDQSHSFVHGFEAGMISQQMTNGEQLIGGKEGFPKHVANTEVFRRMAAARGYDLEIEPYDDQYAYFTFTKWKQRFKVVGGTDAALSAKEGE</sequence>
<dbReference type="EMBL" id="CP133148">
    <property type="protein sequence ID" value="WVT04667.1"/>
    <property type="molecule type" value="Genomic_DNA"/>
</dbReference>
<proteinExistence type="predicted"/>
<evidence type="ECO:0000313" key="2">
    <source>
        <dbReference type="Proteomes" id="UP001432360"/>
    </source>
</evidence>
<keyword evidence="2" id="KW-1185">Reference proteome</keyword>
<dbReference type="RefSeq" id="WP_331373828.1">
    <property type="nucleotide sequence ID" value="NZ_CP133148.1"/>
</dbReference>